<dbReference type="GO" id="GO:0006886">
    <property type="term" value="P:intracellular protein transport"/>
    <property type="evidence" value="ECO:0007669"/>
    <property type="project" value="InterPro"/>
</dbReference>
<evidence type="ECO:0000256" key="4">
    <source>
        <dbReference type="ARBA" id="ARBA00022475"/>
    </source>
</evidence>
<keyword evidence="7 10" id="KW-1133">Transmembrane helix</keyword>
<evidence type="ECO:0000256" key="2">
    <source>
        <dbReference type="ARBA" id="ARBA00015792"/>
    </source>
</evidence>
<feature type="transmembrane region" description="Helical" evidence="10">
    <location>
        <begin position="253"/>
        <end position="270"/>
    </location>
</feature>
<reference evidence="13" key="1">
    <citation type="submission" date="2018-03" db="EMBL/GenBank/DDBJ databases">
        <title>Ecological and genomic features of two cosmopolitan and abundant freshwater picocyanobacteria.</title>
        <authorList>
            <person name="Cabello-Yeves P.J."/>
            <person name="Picazo A."/>
            <person name="Camacho A."/>
            <person name="Callieri C."/>
            <person name="Rosselli R."/>
            <person name="Roda-Garcia J."/>
            <person name="Coutinho F.H."/>
            <person name="Rodriguez-Valera F."/>
        </authorList>
    </citation>
    <scope>NUCLEOTIDE SEQUENCE [LARGE SCALE GENOMIC DNA]</scope>
    <source>
        <strain evidence="13">Tous</strain>
    </source>
</reference>
<dbReference type="AlphaFoldDB" id="A0A2P7EH80"/>
<dbReference type="STRING" id="1910958.BTM30_00315"/>
<evidence type="ECO:0000256" key="6">
    <source>
        <dbReference type="ARBA" id="ARBA00022927"/>
    </source>
</evidence>
<dbReference type="GO" id="GO:0015450">
    <property type="term" value="F:protein-transporting ATPase activity"/>
    <property type="evidence" value="ECO:0007669"/>
    <property type="project" value="InterPro"/>
</dbReference>
<evidence type="ECO:0000256" key="7">
    <source>
        <dbReference type="ARBA" id="ARBA00022989"/>
    </source>
</evidence>
<dbReference type="PRINTS" id="PR01755">
    <property type="entry name" value="SECFTRNLCASE"/>
</dbReference>
<evidence type="ECO:0000256" key="1">
    <source>
        <dbReference type="ARBA" id="ARBA00004651"/>
    </source>
</evidence>
<proteinExistence type="predicted"/>
<gene>
    <name evidence="12" type="ORF">C7K08_01690</name>
</gene>
<protein>
    <recommendedName>
        <fullName evidence="2">Protein translocase subunit SecF</fullName>
    </recommendedName>
</protein>
<feature type="transmembrane region" description="Helical" evidence="10">
    <location>
        <begin position="276"/>
        <end position="301"/>
    </location>
</feature>
<dbReference type="PANTHER" id="PTHR30081:SF8">
    <property type="entry name" value="PROTEIN TRANSLOCASE SUBUNIT SECF"/>
    <property type="match status" value="1"/>
</dbReference>
<keyword evidence="13" id="KW-1185">Reference proteome</keyword>
<feature type="transmembrane region" description="Helical" evidence="10">
    <location>
        <begin position="203"/>
        <end position="223"/>
    </location>
</feature>
<dbReference type="Pfam" id="PF07549">
    <property type="entry name" value="Sec_GG"/>
    <property type="match status" value="1"/>
</dbReference>
<dbReference type="EMBL" id="PXVC01000004">
    <property type="protein sequence ID" value="PSI02572.1"/>
    <property type="molecule type" value="Genomic_DNA"/>
</dbReference>
<evidence type="ECO:0000313" key="13">
    <source>
        <dbReference type="Proteomes" id="UP000240206"/>
    </source>
</evidence>
<keyword evidence="3" id="KW-0813">Transport</keyword>
<dbReference type="Pfam" id="PF02355">
    <property type="entry name" value="SecD_SecF_C"/>
    <property type="match status" value="1"/>
</dbReference>
<evidence type="ECO:0000256" key="3">
    <source>
        <dbReference type="ARBA" id="ARBA00022448"/>
    </source>
</evidence>
<evidence type="ECO:0000256" key="5">
    <source>
        <dbReference type="ARBA" id="ARBA00022692"/>
    </source>
</evidence>
<organism evidence="12 13">
    <name type="scientific">Synechococcus lacustris str. Tous</name>
    <dbReference type="NCBI Taxonomy" id="1910958"/>
    <lineage>
        <taxon>Bacteria</taxon>
        <taxon>Bacillati</taxon>
        <taxon>Cyanobacteriota</taxon>
        <taxon>Cyanophyceae</taxon>
        <taxon>Synechococcales</taxon>
        <taxon>Synechococcaceae</taxon>
        <taxon>Synechococcus</taxon>
    </lineage>
</organism>
<name>A0A2P7EH80_9SYNE</name>
<dbReference type="InterPro" id="IPR022646">
    <property type="entry name" value="SecD/SecF_CS"/>
</dbReference>
<feature type="transmembrane region" description="Helical" evidence="10">
    <location>
        <begin position="21"/>
        <end position="43"/>
    </location>
</feature>
<comment type="caution">
    <text evidence="12">The sequence shown here is derived from an EMBL/GenBank/DDBJ whole genome shotgun (WGS) entry which is preliminary data.</text>
</comment>
<dbReference type="PANTHER" id="PTHR30081">
    <property type="entry name" value="PROTEIN-EXPORT MEMBRANE PROTEIN SEC"/>
    <property type="match status" value="1"/>
</dbReference>
<feature type="domain" description="Protein export membrane protein SecD/SecF C-terminal" evidence="11">
    <location>
        <begin position="126"/>
        <end position="301"/>
    </location>
</feature>
<dbReference type="GO" id="GO:0005886">
    <property type="term" value="C:plasma membrane"/>
    <property type="evidence" value="ECO:0007669"/>
    <property type="project" value="UniProtKB-SubCell"/>
</dbReference>
<dbReference type="InterPro" id="IPR005665">
    <property type="entry name" value="SecF_bac"/>
</dbReference>
<dbReference type="Gene3D" id="1.20.1640.10">
    <property type="entry name" value="Multidrug efflux transporter AcrB transmembrane domain"/>
    <property type="match status" value="1"/>
</dbReference>
<sequence length="322" mass="34432">MTSSSGALLREPSFRINRYRRFCMVLTVFLLFISLLGLMLSWLSPIHAPLRPGLDFTGGTLIQVERICSPACKSFSTEELRKDLPSGAVVQSLDSGKAISVRTAALSPAESGAVVESLDRLLGPIQASGTQINTIGPLLGSQLLRSSLLALIVSFAGIAIYISLRYARLYAAMALMCLTHDVILTTGLFAWLGLLAGVEVDSLFVVALLTIAGYSVNDTVVIFDRIREQQQVLPNLSVEDQVDRAVAGTLKRSFYTITSTILPIIALILFGGESLYWFAVALLVGVLIGGWSSIGLIPPLLPLLGGKLPNRGSAANTAELQA</sequence>
<evidence type="ECO:0000256" key="10">
    <source>
        <dbReference type="SAM" id="Phobius"/>
    </source>
</evidence>
<evidence type="ECO:0000256" key="9">
    <source>
        <dbReference type="ARBA" id="ARBA00023136"/>
    </source>
</evidence>
<keyword evidence="8" id="KW-0811">Translocation</keyword>
<evidence type="ECO:0000313" key="12">
    <source>
        <dbReference type="EMBL" id="PSI02572.1"/>
    </source>
</evidence>
<feature type="transmembrane region" description="Helical" evidence="10">
    <location>
        <begin position="143"/>
        <end position="162"/>
    </location>
</feature>
<evidence type="ECO:0000256" key="8">
    <source>
        <dbReference type="ARBA" id="ARBA00023010"/>
    </source>
</evidence>
<keyword evidence="4" id="KW-1003">Cell membrane</keyword>
<dbReference type="InterPro" id="IPR022813">
    <property type="entry name" value="SecD/SecF_arch_bac"/>
</dbReference>
<dbReference type="RefSeq" id="WP_106498921.1">
    <property type="nucleotide sequence ID" value="NZ_PXVC01000004.1"/>
</dbReference>
<dbReference type="SUPFAM" id="SSF82866">
    <property type="entry name" value="Multidrug efflux transporter AcrB transmembrane domain"/>
    <property type="match status" value="1"/>
</dbReference>
<comment type="subcellular location">
    <subcellularLocation>
        <location evidence="1">Cell membrane</location>
        <topology evidence="1">Multi-pass membrane protein</topology>
    </subcellularLocation>
</comment>
<feature type="transmembrane region" description="Helical" evidence="10">
    <location>
        <begin position="169"/>
        <end position="191"/>
    </location>
</feature>
<dbReference type="InterPro" id="IPR022645">
    <property type="entry name" value="SecD/SecF_bac"/>
</dbReference>
<evidence type="ECO:0000259" key="11">
    <source>
        <dbReference type="Pfam" id="PF02355"/>
    </source>
</evidence>
<keyword evidence="5 10" id="KW-0812">Transmembrane</keyword>
<keyword evidence="6" id="KW-0653">Protein transport</keyword>
<accession>A0A2P7EH80</accession>
<dbReference type="NCBIfam" id="TIGR00966">
    <property type="entry name" value="transloc_SecF"/>
    <property type="match status" value="1"/>
</dbReference>
<keyword evidence="9 10" id="KW-0472">Membrane</keyword>
<dbReference type="InterPro" id="IPR048634">
    <property type="entry name" value="SecD_SecF_C"/>
</dbReference>
<dbReference type="Proteomes" id="UP000240206">
    <property type="component" value="Unassembled WGS sequence"/>
</dbReference>